<organism evidence="1 2">
    <name type="scientific">Terasakiella brassicae</name>
    <dbReference type="NCBI Taxonomy" id="1634917"/>
    <lineage>
        <taxon>Bacteria</taxon>
        <taxon>Pseudomonadati</taxon>
        <taxon>Pseudomonadota</taxon>
        <taxon>Alphaproteobacteria</taxon>
        <taxon>Rhodospirillales</taxon>
        <taxon>Terasakiellaceae</taxon>
        <taxon>Terasakiella</taxon>
    </lineage>
</organism>
<sequence>MLKGIKQVFHLQSQGQIIGVDPYATGYDIGFDVNGNGRKEASQDMFAKNTNYYYLHKKWAIMRKITVTA</sequence>
<comment type="caution">
    <text evidence="1">The sequence shown here is derived from an EMBL/GenBank/DDBJ whole genome shotgun (WGS) entry which is preliminary data.</text>
</comment>
<reference evidence="1" key="1">
    <citation type="journal article" date="2014" name="Int. J. Syst. Evol. Microbiol.">
        <title>Complete genome sequence of Corynebacterium casei LMG S-19264T (=DSM 44701T), isolated from a smear-ripened cheese.</title>
        <authorList>
            <consortium name="US DOE Joint Genome Institute (JGI-PGF)"/>
            <person name="Walter F."/>
            <person name="Albersmeier A."/>
            <person name="Kalinowski J."/>
            <person name="Ruckert C."/>
        </authorList>
    </citation>
    <scope>NUCLEOTIDE SEQUENCE</scope>
    <source>
        <strain evidence="1">CGMCC 1.15254</strain>
    </source>
</reference>
<proteinExistence type="predicted"/>
<gene>
    <name evidence="1" type="ORF">GCM10011332_05930</name>
</gene>
<dbReference type="AlphaFoldDB" id="A0A917BSR4"/>
<accession>A0A917BSR4</accession>
<dbReference type="EMBL" id="BMHV01000003">
    <property type="protein sequence ID" value="GGF55349.1"/>
    <property type="molecule type" value="Genomic_DNA"/>
</dbReference>
<evidence type="ECO:0000313" key="1">
    <source>
        <dbReference type="EMBL" id="GGF55349.1"/>
    </source>
</evidence>
<protein>
    <submittedName>
        <fullName evidence="1">Uncharacterized protein</fullName>
    </submittedName>
</protein>
<name>A0A917BSR4_9PROT</name>
<evidence type="ECO:0000313" key="2">
    <source>
        <dbReference type="Proteomes" id="UP000632498"/>
    </source>
</evidence>
<reference evidence="1" key="2">
    <citation type="submission" date="2020-09" db="EMBL/GenBank/DDBJ databases">
        <authorList>
            <person name="Sun Q."/>
            <person name="Zhou Y."/>
        </authorList>
    </citation>
    <scope>NUCLEOTIDE SEQUENCE</scope>
    <source>
        <strain evidence="1">CGMCC 1.15254</strain>
    </source>
</reference>
<keyword evidence="2" id="KW-1185">Reference proteome</keyword>
<dbReference type="Proteomes" id="UP000632498">
    <property type="component" value="Unassembled WGS sequence"/>
</dbReference>